<keyword evidence="3" id="KW-1185">Reference proteome</keyword>
<comment type="caution">
    <text evidence="2">The sequence shown here is derived from an EMBL/GenBank/DDBJ whole genome shotgun (WGS) entry which is preliminary data.</text>
</comment>
<dbReference type="EMBL" id="JAVRHV010000001">
    <property type="protein sequence ID" value="MDT0551794.1"/>
    <property type="molecule type" value="Genomic_DNA"/>
</dbReference>
<accession>A0ABU2Y0U7</accession>
<dbReference type="InterPro" id="IPR003709">
    <property type="entry name" value="VanY-like_core_dom"/>
</dbReference>
<dbReference type="PANTHER" id="PTHR34385:SF1">
    <property type="entry name" value="PEPTIDOGLYCAN L-ALANYL-D-GLUTAMATE ENDOPEPTIDASE CWLK"/>
    <property type="match status" value="1"/>
</dbReference>
<evidence type="ECO:0000259" key="1">
    <source>
        <dbReference type="Pfam" id="PF02557"/>
    </source>
</evidence>
<dbReference type="PANTHER" id="PTHR34385">
    <property type="entry name" value="D-ALANYL-D-ALANINE CARBOXYPEPTIDASE"/>
    <property type="match status" value="1"/>
</dbReference>
<dbReference type="Proteomes" id="UP001252186">
    <property type="component" value="Unassembled WGS sequence"/>
</dbReference>
<dbReference type="SUPFAM" id="SSF55166">
    <property type="entry name" value="Hedgehog/DD-peptidase"/>
    <property type="match status" value="1"/>
</dbReference>
<dbReference type="InterPro" id="IPR009045">
    <property type="entry name" value="Zn_M74/Hedgehog-like"/>
</dbReference>
<protein>
    <submittedName>
        <fullName evidence="2">M15 family metallopeptidase</fullName>
    </submittedName>
</protein>
<name>A0ABU2Y0U7_9FLAO</name>
<dbReference type="Gene3D" id="3.30.1380.10">
    <property type="match status" value="1"/>
</dbReference>
<dbReference type="CDD" id="cd14847">
    <property type="entry name" value="DD-carboxypeptidase_like"/>
    <property type="match status" value="1"/>
</dbReference>
<proteinExistence type="predicted"/>
<dbReference type="Pfam" id="PF02557">
    <property type="entry name" value="VanY"/>
    <property type="match status" value="1"/>
</dbReference>
<gene>
    <name evidence="2" type="ORF">RM519_00930</name>
</gene>
<sequence length="236" mass="27334">MPKSFIILFLLFAINGYSQGASEYSKADLIGKGNPIFHGDDHKLQKEAHEAFEKMRNAALKDGIKIRVVSSYRGFEHQKGIWTRKYNRFTKQGMSPQTAISKIIEYSTIPGTSRHHWGTDIDIVDGGMPQPKSVLEPSHFSEGKVFYNFKKWMDANANNFGFYLVYTSVDGRKGFKYEPWHFSYKPISQKMLMQYKAMDIKEMLQKEKIVGGDYFTDEFIKAYRNENILDINPKLK</sequence>
<dbReference type="RefSeq" id="WP_311591597.1">
    <property type="nucleotide sequence ID" value="NZ_JAVRHV010000001.1"/>
</dbReference>
<evidence type="ECO:0000313" key="2">
    <source>
        <dbReference type="EMBL" id="MDT0551794.1"/>
    </source>
</evidence>
<organism evidence="2 3">
    <name type="scientific">Urechidicola vernalis</name>
    <dbReference type="NCBI Taxonomy" id="3075600"/>
    <lineage>
        <taxon>Bacteria</taxon>
        <taxon>Pseudomonadati</taxon>
        <taxon>Bacteroidota</taxon>
        <taxon>Flavobacteriia</taxon>
        <taxon>Flavobacteriales</taxon>
        <taxon>Flavobacteriaceae</taxon>
        <taxon>Urechidicola</taxon>
    </lineage>
</organism>
<reference evidence="2 3" key="1">
    <citation type="submission" date="2023-09" db="EMBL/GenBank/DDBJ databases">
        <authorList>
            <person name="Rey-Velasco X."/>
        </authorList>
    </citation>
    <scope>NUCLEOTIDE SEQUENCE [LARGE SCALE GENOMIC DNA]</scope>
    <source>
        <strain evidence="2 3">P050</strain>
    </source>
</reference>
<evidence type="ECO:0000313" key="3">
    <source>
        <dbReference type="Proteomes" id="UP001252186"/>
    </source>
</evidence>
<feature type="domain" description="D-alanyl-D-alanine carboxypeptidase-like core" evidence="1">
    <location>
        <begin position="42"/>
        <end position="186"/>
    </location>
</feature>
<dbReference type="InterPro" id="IPR052179">
    <property type="entry name" value="DD-CPase-like"/>
</dbReference>